<keyword evidence="11" id="KW-0969">Cilium</keyword>
<keyword evidence="12" id="KW-1185">Reference proteome</keyword>
<dbReference type="EMBL" id="VLKP01000011">
    <property type="protein sequence ID" value="TWI08021.1"/>
    <property type="molecule type" value="Genomic_DNA"/>
</dbReference>
<sequence length="174" mass="19014">MADPTANAAPAPAPAKPRRRPRRTVVWILLALLLAGAAAGGYVWWQQAQAVAAISNGKGKGKGKVVNKAPALYHALEPAFVVNLSDEDAVRYMQADVQIMTRDPATLAAIQQHTPALRNRLLLLFSQQSAVQLRQRSAKERLQEQALEETRQLLRLEQAAAKVDAVFFTSLVTQ</sequence>
<evidence type="ECO:0000256" key="1">
    <source>
        <dbReference type="ARBA" id="ARBA00002254"/>
    </source>
</evidence>
<dbReference type="OrthoDB" id="5616092at2"/>
<evidence type="ECO:0000256" key="9">
    <source>
        <dbReference type="ARBA" id="ARBA00023136"/>
    </source>
</evidence>
<evidence type="ECO:0000256" key="10">
    <source>
        <dbReference type="RuleBase" id="RU364125"/>
    </source>
</evidence>
<keyword evidence="4" id="KW-1003">Cell membrane</keyword>
<comment type="caution">
    <text evidence="11">The sequence shown here is derived from an EMBL/GenBank/DDBJ whole genome shotgun (WGS) entry which is preliminary data.</text>
</comment>
<comment type="subcellular location">
    <subcellularLocation>
        <location evidence="10">Cell inner membrane</location>
    </subcellularLocation>
    <subcellularLocation>
        <location evidence="2">Cell membrane</location>
        <topology evidence="2">Single-pass membrane protein</topology>
    </subcellularLocation>
</comment>
<keyword evidence="9 10" id="KW-0472">Membrane</keyword>
<gene>
    <name evidence="11" type="ORF">IP93_02629</name>
</gene>
<evidence type="ECO:0000256" key="5">
    <source>
        <dbReference type="ARBA" id="ARBA00022500"/>
    </source>
</evidence>
<dbReference type="InterPro" id="IPR005503">
    <property type="entry name" value="FliL"/>
</dbReference>
<protein>
    <recommendedName>
        <fullName evidence="10">Flagellar protein FliL</fullName>
    </recommendedName>
</protein>
<evidence type="ECO:0000256" key="2">
    <source>
        <dbReference type="ARBA" id="ARBA00004162"/>
    </source>
</evidence>
<dbReference type="GO" id="GO:0071978">
    <property type="term" value="P:bacterial-type flagellum-dependent swarming motility"/>
    <property type="evidence" value="ECO:0007669"/>
    <property type="project" value="TreeGrafter"/>
</dbReference>
<evidence type="ECO:0000256" key="8">
    <source>
        <dbReference type="ARBA" id="ARBA00022989"/>
    </source>
</evidence>
<dbReference type="RefSeq" id="WP_144816386.1">
    <property type="nucleotide sequence ID" value="NZ_VLKP01000011.1"/>
</dbReference>
<dbReference type="PANTHER" id="PTHR35091">
    <property type="entry name" value="FLAGELLAR PROTEIN FLIL"/>
    <property type="match status" value="1"/>
</dbReference>
<name>A0A562LK98_9GAMM</name>
<keyword evidence="11" id="KW-0282">Flagellum</keyword>
<proteinExistence type="inferred from homology"/>
<reference evidence="11 12" key="1">
    <citation type="journal article" date="2015" name="Stand. Genomic Sci.">
        <title>Genomic Encyclopedia of Bacterial and Archaeal Type Strains, Phase III: the genomes of soil and plant-associated and newly described type strains.</title>
        <authorList>
            <person name="Whitman W.B."/>
            <person name="Woyke T."/>
            <person name="Klenk H.P."/>
            <person name="Zhou Y."/>
            <person name="Lilburn T.G."/>
            <person name="Beck B.J."/>
            <person name="De Vos P."/>
            <person name="Vandamme P."/>
            <person name="Eisen J.A."/>
            <person name="Garrity G."/>
            <person name="Hugenholtz P."/>
            <person name="Kyrpides N.C."/>
        </authorList>
    </citation>
    <scope>NUCLEOTIDE SEQUENCE [LARGE SCALE GENOMIC DNA]</scope>
    <source>
        <strain evidence="11 12">CGMCC 1.10136</strain>
    </source>
</reference>
<evidence type="ECO:0000256" key="6">
    <source>
        <dbReference type="ARBA" id="ARBA00022692"/>
    </source>
</evidence>
<evidence type="ECO:0000313" key="12">
    <source>
        <dbReference type="Proteomes" id="UP000316471"/>
    </source>
</evidence>
<accession>A0A562LK98</accession>
<dbReference type="AlphaFoldDB" id="A0A562LK98"/>
<dbReference type="PANTHER" id="PTHR35091:SF2">
    <property type="entry name" value="FLAGELLAR PROTEIN FLIL"/>
    <property type="match status" value="1"/>
</dbReference>
<dbReference type="Pfam" id="PF03748">
    <property type="entry name" value="FliL"/>
    <property type="match status" value="1"/>
</dbReference>
<evidence type="ECO:0000256" key="4">
    <source>
        <dbReference type="ARBA" id="ARBA00022475"/>
    </source>
</evidence>
<comment type="function">
    <text evidence="1 10">Controls the rotational direction of flagella during chemotaxis.</text>
</comment>
<keyword evidence="6 10" id="KW-0812">Transmembrane</keyword>
<keyword evidence="8 10" id="KW-1133">Transmembrane helix</keyword>
<dbReference type="GO" id="GO:0005886">
    <property type="term" value="C:plasma membrane"/>
    <property type="evidence" value="ECO:0007669"/>
    <property type="project" value="UniProtKB-SubCell"/>
</dbReference>
<feature type="transmembrane region" description="Helical" evidence="10">
    <location>
        <begin position="25"/>
        <end position="45"/>
    </location>
</feature>
<organism evidence="11 12">
    <name type="scientific">Aerolutibacter ruishenii</name>
    <dbReference type="NCBI Taxonomy" id="686800"/>
    <lineage>
        <taxon>Bacteria</taxon>
        <taxon>Pseudomonadati</taxon>
        <taxon>Pseudomonadota</taxon>
        <taxon>Gammaproteobacteria</taxon>
        <taxon>Lysobacterales</taxon>
        <taxon>Lysobacteraceae</taxon>
        <taxon>Aerolutibacter</taxon>
    </lineage>
</organism>
<dbReference type="GO" id="GO:0006935">
    <property type="term" value="P:chemotaxis"/>
    <property type="evidence" value="ECO:0007669"/>
    <property type="project" value="UniProtKB-KW"/>
</dbReference>
<dbReference type="GO" id="GO:0009425">
    <property type="term" value="C:bacterial-type flagellum basal body"/>
    <property type="evidence" value="ECO:0007669"/>
    <property type="project" value="InterPro"/>
</dbReference>
<keyword evidence="11" id="KW-0966">Cell projection</keyword>
<evidence type="ECO:0000313" key="11">
    <source>
        <dbReference type="EMBL" id="TWI08021.1"/>
    </source>
</evidence>
<dbReference type="Proteomes" id="UP000316471">
    <property type="component" value="Unassembled WGS sequence"/>
</dbReference>
<keyword evidence="5 10" id="KW-0145">Chemotaxis</keyword>
<evidence type="ECO:0000256" key="3">
    <source>
        <dbReference type="ARBA" id="ARBA00008281"/>
    </source>
</evidence>
<evidence type="ECO:0000256" key="7">
    <source>
        <dbReference type="ARBA" id="ARBA00022779"/>
    </source>
</evidence>
<keyword evidence="7 10" id="KW-0283">Flagellar rotation</keyword>
<comment type="similarity">
    <text evidence="3 10">Belongs to the FliL family.</text>
</comment>
<keyword evidence="10" id="KW-0997">Cell inner membrane</keyword>